<dbReference type="EMBL" id="MU251585">
    <property type="protein sequence ID" value="KAG9231714.1"/>
    <property type="molecule type" value="Genomic_DNA"/>
</dbReference>
<dbReference type="AlphaFoldDB" id="A0A9P7YDJ7"/>
<name>A0A9P7YDJ7_9HELO</name>
<feature type="compositionally biased region" description="Low complexity" evidence="1">
    <location>
        <begin position="92"/>
        <end position="116"/>
    </location>
</feature>
<gene>
    <name evidence="2" type="ORF">BJ875DRAFT_109653</name>
</gene>
<feature type="compositionally biased region" description="Basic residues" evidence="1">
    <location>
        <begin position="249"/>
        <end position="259"/>
    </location>
</feature>
<organism evidence="2 3">
    <name type="scientific">Amylocarpus encephaloides</name>
    <dbReference type="NCBI Taxonomy" id="45428"/>
    <lineage>
        <taxon>Eukaryota</taxon>
        <taxon>Fungi</taxon>
        <taxon>Dikarya</taxon>
        <taxon>Ascomycota</taxon>
        <taxon>Pezizomycotina</taxon>
        <taxon>Leotiomycetes</taxon>
        <taxon>Helotiales</taxon>
        <taxon>Helotiales incertae sedis</taxon>
        <taxon>Amylocarpus</taxon>
    </lineage>
</organism>
<protein>
    <submittedName>
        <fullName evidence="2">Uncharacterized protein</fullName>
    </submittedName>
</protein>
<reference evidence="2" key="1">
    <citation type="journal article" date="2021" name="IMA Fungus">
        <title>Genomic characterization of three marine fungi, including Emericellopsis atlantica sp. nov. with signatures of a generalist lifestyle and marine biomass degradation.</title>
        <authorList>
            <person name="Hagestad O.C."/>
            <person name="Hou L."/>
            <person name="Andersen J.H."/>
            <person name="Hansen E.H."/>
            <person name="Altermark B."/>
            <person name="Li C."/>
            <person name="Kuhnert E."/>
            <person name="Cox R.J."/>
            <person name="Crous P.W."/>
            <person name="Spatafora J.W."/>
            <person name="Lail K."/>
            <person name="Amirebrahimi M."/>
            <person name="Lipzen A."/>
            <person name="Pangilinan J."/>
            <person name="Andreopoulos W."/>
            <person name="Hayes R.D."/>
            <person name="Ng V."/>
            <person name="Grigoriev I.V."/>
            <person name="Jackson S.A."/>
            <person name="Sutton T.D.S."/>
            <person name="Dobson A.D.W."/>
            <person name="Rama T."/>
        </authorList>
    </citation>
    <scope>NUCLEOTIDE SEQUENCE</scope>
    <source>
        <strain evidence="2">TRa018bII</strain>
    </source>
</reference>
<evidence type="ECO:0000256" key="1">
    <source>
        <dbReference type="SAM" id="MobiDB-lite"/>
    </source>
</evidence>
<dbReference type="Proteomes" id="UP000824998">
    <property type="component" value="Unassembled WGS sequence"/>
</dbReference>
<evidence type="ECO:0000313" key="2">
    <source>
        <dbReference type="EMBL" id="KAG9231714.1"/>
    </source>
</evidence>
<evidence type="ECO:0000313" key="3">
    <source>
        <dbReference type="Proteomes" id="UP000824998"/>
    </source>
</evidence>
<feature type="region of interest" description="Disordered" evidence="1">
    <location>
        <begin position="92"/>
        <end position="129"/>
    </location>
</feature>
<accession>A0A9P7YDJ7</accession>
<feature type="region of interest" description="Disordered" evidence="1">
    <location>
        <begin position="245"/>
        <end position="293"/>
    </location>
</feature>
<keyword evidence="3" id="KW-1185">Reference proteome</keyword>
<proteinExistence type="predicted"/>
<feature type="compositionally biased region" description="Low complexity" evidence="1">
    <location>
        <begin position="267"/>
        <end position="293"/>
    </location>
</feature>
<sequence>MTHPLSICIRCTRRLSSVALSHTRVATRRVTRPPSSRQERLARVALSFDLLPRLSHSLTTPRPEQRRQRRQRQLLLHPSLANYPDRLATLSVRTSSSVEEATTSSTTTATTSTATSKPTQRESNHRQIPHPLRKARIRVAKRASSRPVLHQRDPFTIHASPWTEIIAPYEGSVLAPRSLSATLTATSLLALCARKIFTVRVSVSQQFRFSHLNINRHGFGTCWNRMIQGLSLHQKAGAFVLTNPCPRQRTTKQHPKSRFPPRPPLAPGSSKYKYSRSPPSQPPAFSSSLSTYN</sequence>
<comment type="caution">
    <text evidence="2">The sequence shown here is derived from an EMBL/GenBank/DDBJ whole genome shotgun (WGS) entry which is preliminary data.</text>
</comment>